<feature type="compositionally biased region" description="Low complexity" evidence="2">
    <location>
        <begin position="78"/>
        <end position="96"/>
    </location>
</feature>
<organism evidence="4 5">
    <name type="scientific">Candidatus Nephthysia bennettiae</name>
    <dbReference type="NCBI Taxonomy" id="3127016"/>
    <lineage>
        <taxon>Bacteria</taxon>
        <taxon>Bacillati</taxon>
        <taxon>Candidatus Dormiibacterota</taxon>
        <taxon>Candidatus Dormibacteria</taxon>
        <taxon>Candidatus Dormibacterales</taxon>
        <taxon>Candidatus Dormibacteraceae</taxon>
        <taxon>Candidatus Nephthysia</taxon>
    </lineage>
</organism>
<evidence type="ECO:0000259" key="3">
    <source>
        <dbReference type="PROSITE" id="PS50076"/>
    </source>
</evidence>
<protein>
    <submittedName>
        <fullName evidence="4">J domain-containing protein</fullName>
    </submittedName>
</protein>
<dbReference type="PROSITE" id="PS00636">
    <property type="entry name" value="DNAJ_1"/>
    <property type="match status" value="1"/>
</dbReference>
<dbReference type="PANTHER" id="PTHR43096:SF52">
    <property type="entry name" value="DNAJ HOMOLOG 1, MITOCHONDRIAL-RELATED"/>
    <property type="match status" value="1"/>
</dbReference>
<dbReference type="Pfam" id="PF00226">
    <property type="entry name" value="DnaJ"/>
    <property type="match status" value="1"/>
</dbReference>
<name>A0A934N486_9BACT</name>
<keyword evidence="5" id="KW-1185">Reference proteome</keyword>
<feature type="region of interest" description="Disordered" evidence="2">
    <location>
        <begin position="78"/>
        <end position="98"/>
    </location>
</feature>
<dbReference type="FunFam" id="2.60.260.20:FF:000013">
    <property type="entry name" value="DnaJ subfamily B member 11"/>
    <property type="match status" value="1"/>
</dbReference>
<sequence length="292" mass="31441">MTKDYYDVLGVSRGASQKEIQSAFRKLARKLHPDVNPGDKQAEERFKEVSQAHDVLSDPEKRKLYDRFGSDWYSAAAAGIDPDAPGPRPGAAGPRGQYQTIDPQEFEDLLRGVRTDGTGGGLGDIFGSIFSGGGAAGAPPRESEAEGTVDVTLREAYTGISRQVELPGGRRIELKIPAGVVDGTVLRVPGLRARVRVAGDPTFERDGKDLRVAVPVPLKTALLGGEVDVPTLKGGRVQLNVPRETQNGTRLRLRGLGMPDAKGGQPGDLYAEVRVRLPLPMDERTRNWAEGL</sequence>
<dbReference type="SUPFAM" id="SSF46565">
    <property type="entry name" value="Chaperone J-domain"/>
    <property type="match status" value="1"/>
</dbReference>
<dbReference type="Gene3D" id="1.10.287.110">
    <property type="entry name" value="DnaJ domain"/>
    <property type="match status" value="1"/>
</dbReference>
<dbReference type="SMART" id="SM00271">
    <property type="entry name" value="DnaJ"/>
    <property type="match status" value="1"/>
</dbReference>
<dbReference type="CDD" id="cd06257">
    <property type="entry name" value="DnaJ"/>
    <property type="match status" value="1"/>
</dbReference>
<evidence type="ECO:0000313" key="4">
    <source>
        <dbReference type="EMBL" id="MBJ7599990.1"/>
    </source>
</evidence>
<dbReference type="PRINTS" id="PR00625">
    <property type="entry name" value="JDOMAIN"/>
</dbReference>
<dbReference type="CDD" id="cd10747">
    <property type="entry name" value="DnaJ_C"/>
    <property type="match status" value="1"/>
</dbReference>
<dbReference type="GO" id="GO:0051082">
    <property type="term" value="F:unfolded protein binding"/>
    <property type="evidence" value="ECO:0007669"/>
    <property type="project" value="InterPro"/>
</dbReference>
<evidence type="ECO:0000256" key="2">
    <source>
        <dbReference type="SAM" id="MobiDB-lite"/>
    </source>
</evidence>
<dbReference type="InterPro" id="IPR002939">
    <property type="entry name" value="DnaJ_C"/>
</dbReference>
<dbReference type="Proteomes" id="UP000612893">
    <property type="component" value="Unassembled WGS sequence"/>
</dbReference>
<accession>A0A934N486</accession>
<dbReference type="InterPro" id="IPR036869">
    <property type="entry name" value="J_dom_sf"/>
</dbReference>
<reference evidence="4" key="1">
    <citation type="submission" date="2020-10" db="EMBL/GenBank/DDBJ databases">
        <title>Ca. Dormibacterota MAGs.</title>
        <authorList>
            <person name="Montgomery K."/>
        </authorList>
    </citation>
    <scope>NUCLEOTIDE SEQUENCE [LARGE SCALE GENOMIC DNA]</scope>
    <source>
        <strain evidence="4">SC8812_S17_10</strain>
    </source>
</reference>
<dbReference type="RefSeq" id="WP_338203653.1">
    <property type="nucleotide sequence ID" value="NZ_JAEKNR010000178.1"/>
</dbReference>
<dbReference type="GO" id="GO:0042026">
    <property type="term" value="P:protein refolding"/>
    <property type="evidence" value="ECO:0007669"/>
    <property type="project" value="TreeGrafter"/>
</dbReference>
<dbReference type="InterPro" id="IPR008971">
    <property type="entry name" value="HSP40/DnaJ_pept-bd"/>
</dbReference>
<dbReference type="PANTHER" id="PTHR43096">
    <property type="entry name" value="DNAJ HOMOLOG 1, MITOCHONDRIAL-RELATED"/>
    <property type="match status" value="1"/>
</dbReference>
<dbReference type="SUPFAM" id="SSF49493">
    <property type="entry name" value="HSP40/DnaJ peptide-binding domain"/>
    <property type="match status" value="2"/>
</dbReference>
<dbReference type="Gene3D" id="2.60.260.20">
    <property type="entry name" value="Urease metallochaperone UreE, N-terminal domain"/>
    <property type="match status" value="2"/>
</dbReference>
<evidence type="ECO:0000256" key="1">
    <source>
        <dbReference type="ARBA" id="ARBA00023186"/>
    </source>
</evidence>
<dbReference type="InterPro" id="IPR001623">
    <property type="entry name" value="DnaJ_domain"/>
</dbReference>
<keyword evidence="1" id="KW-0143">Chaperone</keyword>
<dbReference type="PROSITE" id="PS50076">
    <property type="entry name" value="DNAJ_2"/>
    <property type="match status" value="1"/>
</dbReference>
<comment type="caution">
    <text evidence="4">The sequence shown here is derived from an EMBL/GenBank/DDBJ whole genome shotgun (WGS) entry which is preliminary data.</text>
</comment>
<dbReference type="AlphaFoldDB" id="A0A934N486"/>
<feature type="domain" description="J" evidence="3">
    <location>
        <begin position="4"/>
        <end position="69"/>
    </location>
</feature>
<dbReference type="GO" id="GO:0005737">
    <property type="term" value="C:cytoplasm"/>
    <property type="evidence" value="ECO:0007669"/>
    <property type="project" value="TreeGrafter"/>
</dbReference>
<dbReference type="EMBL" id="JAEKNR010000178">
    <property type="protein sequence ID" value="MBJ7599990.1"/>
    <property type="molecule type" value="Genomic_DNA"/>
</dbReference>
<gene>
    <name evidence="4" type="ORF">JF922_18170</name>
</gene>
<evidence type="ECO:0000313" key="5">
    <source>
        <dbReference type="Proteomes" id="UP000612893"/>
    </source>
</evidence>
<proteinExistence type="predicted"/>
<dbReference type="Pfam" id="PF01556">
    <property type="entry name" value="DnaJ_C"/>
    <property type="match status" value="1"/>
</dbReference>
<dbReference type="InterPro" id="IPR018253">
    <property type="entry name" value="DnaJ_domain_CS"/>
</dbReference>